<proteinExistence type="inferred from homology"/>
<sequence>MTLIDTHSHTYDESFDNDIEDIINRAKQAGITNILLPNVDVETIDRVNNLAEKYPEYCIPMMGLHPTSVTENWESDLKIIKEQFSIHKYIAVGEIGIDLYWDKSLEKEQRAAFEEQLRWSIELNLPVSIHCRNAISESIECIKNIGASKLRGAFHSFGGSMAELEAVLALDNFYLGINGTVTYKNSTLPQVLTGTDLSHLIIETDAPYLPPVPYRGKRNEPSYTIHIAAKLAEIYDVTPEQAGEITSANAKKLFSIN</sequence>
<dbReference type="AlphaFoldDB" id="A0A2V3PQF2"/>
<feature type="binding site" evidence="4">
    <location>
        <position position="94"/>
    </location>
    <ligand>
        <name>a divalent metal cation</name>
        <dbReference type="ChEBI" id="CHEBI:60240"/>
        <label>1</label>
    </ligand>
</feature>
<dbReference type="RefSeq" id="WP_110312405.1">
    <property type="nucleotide sequence ID" value="NZ_QICL01000038.1"/>
</dbReference>
<dbReference type="InterPro" id="IPR015991">
    <property type="entry name" value="TatD/YcfH-like"/>
</dbReference>
<feature type="binding site" evidence="4">
    <location>
        <position position="9"/>
    </location>
    <ligand>
        <name>a divalent metal cation</name>
        <dbReference type="ChEBI" id="CHEBI:60240"/>
        <label>1</label>
    </ligand>
</feature>
<dbReference type="PIRSF" id="PIRSF005902">
    <property type="entry name" value="DNase_TatD"/>
    <property type="match status" value="1"/>
</dbReference>
<dbReference type="Pfam" id="PF01026">
    <property type="entry name" value="TatD_DNase"/>
    <property type="match status" value="1"/>
</dbReference>
<dbReference type="GO" id="GO:0046872">
    <property type="term" value="F:metal ion binding"/>
    <property type="evidence" value="ECO:0007669"/>
    <property type="project" value="UniProtKB-KW"/>
</dbReference>
<dbReference type="PROSITE" id="PS01091">
    <property type="entry name" value="TATD_3"/>
    <property type="match status" value="1"/>
</dbReference>
<comment type="caution">
    <text evidence="5">The sequence shown here is derived from an EMBL/GenBank/DDBJ whole genome shotgun (WGS) entry which is preliminary data.</text>
</comment>
<feature type="binding site" evidence="4">
    <location>
        <position position="130"/>
    </location>
    <ligand>
        <name>a divalent metal cation</name>
        <dbReference type="ChEBI" id="CHEBI:60240"/>
        <label>2</label>
    </ligand>
</feature>
<dbReference type="Gene3D" id="3.20.20.140">
    <property type="entry name" value="Metal-dependent hydrolases"/>
    <property type="match status" value="1"/>
</dbReference>
<dbReference type="InterPro" id="IPR001130">
    <property type="entry name" value="TatD-like"/>
</dbReference>
<evidence type="ECO:0000256" key="2">
    <source>
        <dbReference type="ARBA" id="ARBA00022723"/>
    </source>
</evidence>
<dbReference type="GO" id="GO:0004536">
    <property type="term" value="F:DNA nuclease activity"/>
    <property type="evidence" value="ECO:0007669"/>
    <property type="project" value="InterPro"/>
</dbReference>
<dbReference type="CDD" id="cd01310">
    <property type="entry name" value="TatD_DNAse"/>
    <property type="match status" value="1"/>
</dbReference>
<evidence type="ECO:0000313" key="6">
    <source>
        <dbReference type="Proteomes" id="UP000247973"/>
    </source>
</evidence>
<evidence type="ECO:0000256" key="4">
    <source>
        <dbReference type="PIRSR" id="PIRSR005902-1"/>
    </source>
</evidence>
<evidence type="ECO:0000256" key="3">
    <source>
        <dbReference type="ARBA" id="ARBA00022801"/>
    </source>
</evidence>
<dbReference type="FunFam" id="3.20.20.140:FF:000005">
    <property type="entry name" value="TatD family hydrolase"/>
    <property type="match status" value="1"/>
</dbReference>
<comment type="similarity">
    <text evidence="1">Belongs to the metallo-dependent hydrolases superfamily. TatD-type hydrolase family.</text>
</comment>
<organism evidence="5 6">
    <name type="scientific">Dysgonomonas alginatilytica</name>
    <dbReference type="NCBI Taxonomy" id="1605892"/>
    <lineage>
        <taxon>Bacteria</taxon>
        <taxon>Pseudomonadati</taxon>
        <taxon>Bacteroidota</taxon>
        <taxon>Bacteroidia</taxon>
        <taxon>Bacteroidales</taxon>
        <taxon>Dysgonomonadaceae</taxon>
        <taxon>Dysgonomonas</taxon>
    </lineage>
</organism>
<dbReference type="EMBL" id="QICL01000038">
    <property type="protein sequence ID" value="PXV59326.1"/>
    <property type="molecule type" value="Genomic_DNA"/>
</dbReference>
<dbReference type="GO" id="GO:0005829">
    <property type="term" value="C:cytosol"/>
    <property type="evidence" value="ECO:0007669"/>
    <property type="project" value="TreeGrafter"/>
</dbReference>
<dbReference type="Proteomes" id="UP000247973">
    <property type="component" value="Unassembled WGS sequence"/>
</dbReference>
<feature type="binding site" evidence="4">
    <location>
        <position position="205"/>
    </location>
    <ligand>
        <name>a divalent metal cation</name>
        <dbReference type="ChEBI" id="CHEBI:60240"/>
        <label>1</label>
    </ligand>
</feature>
<dbReference type="GO" id="GO:0016788">
    <property type="term" value="F:hydrolase activity, acting on ester bonds"/>
    <property type="evidence" value="ECO:0007669"/>
    <property type="project" value="InterPro"/>
</dbReference>
<evidence type="ECO:0000313" key="5">
    <source>
        <dbReference type="EMBL" id="PXV59326.1"/>
    </source>
</evidence>
<dbReference type="InterPro" id="IPR018228">
    <property type="entry name" value="DNase_TatD-rel_CS"/>
</dbReference>
<dbReference type="NCBIfam" id="TIGR00010">
    <property type="entry name" value="YchF/TatD family DNA exonuclease"/>
    <property type="match status" value="1"/>
</dbReference>
<name>A0A2V3PQF2_9BACT</name>
<feature type="binding site" evidence="4">
    <location>
        <position position="7"/>
    </location>
    <ligand>
        <name>a divalent metal cation</name>
        <dbReference type="ChEBI" id="CHEBI:60240"/>
        <label>1</label>
    </ligand>
</feature>
<evidence type="ECO:0000256" key="1">
    <source>
        <dbReference type="ARBA" id="ARBA00009275"/>
    </source>
</evidence>
<reference evidence="5 6" key="1">
    <citation type="submission" date="2018-03" db="EMBL/GenBank/DDBJ databases">
        <title>Genomic Encyclopedia of Archaeal and Bacterial Type Strains, Phase II (KMG-II): from individual species to whole genera.</title>
        <authorList>
            <person name="Goeker M."/>
        </authorList>
    </citation>
    <scope>NUCLEOTIDE SEQUENCE [LARGE SCALE GENOMIC DNA]</scope>
    <source>
        <strain evidence="5 6">DSM 100214</strain>
    </source>
</reference>
<protein>
    <submittedName>
        <fullName evidence="5">TatD DNase family protein</fullName>
    </submittedName>
</protein>
<keyword evidence="3" id="KW-0378">Hydrolase</keyword>
<gene>
    <name evidence="5" type="ORF">CLV62_13831</name>
</gene>
<feature type="binding site" evidence="4">
    <location>
        <position position="155"/>
    </location>
    <ligand>
        <name>a divalent metal cation</name>
        <dbReference type="ChEBI" id="CHEBI:60240"/>
        <label>2</label>
    </ligand>
</feature>
<keyword evidence="2 4" id="KW-0479">Metal-binding</keyword>
<dbReference type="PANTHER" id="PTHR46124">
    <property type="entry name" value="D-AMINOACYL-TRNA DEACYLASE"/>
    <property type="match status" value="1"/>
</dbReference>
<dbReference type="PANTHER" id="PTHR46124:SF4">
    <property type="entry name" value="HYDROLASE TATD"/>
    <property type="match status" value="1"/>
</dbReference>
<dbReference type="OrthoDB" id="9810005at2"/>
<dbReference type="SUPFAM" id="SSF51556">
    <property type="entry name" value="Metallo-dependent hydrolases"/>
    <property type="match status" value="1"/>
</dbReference>
<dbReference type="InterPro" id="IPR032466">
    <property type="entry name" value="Metal_Hydrolase"/>
</dbReference>
<keyword evidence="6" id="KW-1185">Reference proteome</keyword>
<accession>A0A2V3PQF2</accession>